<dbReference type="SMART" id="SM00065">
    <property type="entry name" value="GAF"/>
    <property type="match status" value="1"/>
</dbReference>
<dbReference type="PROSITE" id="PS50887">
    <property type="entry name" value="GGDEF"/>
    <property type="match status" value="1"/>
</dbReference>
<dbReference type="SMART" id="SM00052">
    <property type="entry name" value="EAL"/>
    <property type="match status" value="1"/>
</dbReference>
<dbReference type="Gene3D" id="3.30.450.40">
    <property type="match status" value="1"/>
</dbReference>
<dbReference type="InterPro" id="IPR052155">
    <property type="entry name" value="Biofilm_reg_signaling"/>
</dbReference>
<dbReference type="AlphaFoldDB" id="A0A7X0PCA2"/>
<dbReference type="InterPro" id="IPR029787">
    <property type="entry name" value="Nucleotide_cyclase"/>
</dbReference>
<dbReference type="SUPFAM" id="SSF55073">
    <property type="entry name" value="Nucleotide cyclase"/>
    <property type="match status" value="1"/>
</dbReference>
<dbReference type="SMART" id="SM00091">
    <property type="entry name" value="PAS"/>
    <property type="match status" value="1"/>
</dbReference>
<feature type="domain" description="EAL" evidence="2">
    <location>
        <begin position="480"/>
        <end position="734"/>
    </location>
</feature>
<feature type="domain" description="PAS" evidence="1">
    <location>
        <begin position="167"/>
        <end position="241"/>
    </location>
</feature>
<dbReference type="Proteomes" id="UP000575083">
    <property type="component" value="Unassembled WGS sequence"/>
</dbReference>
<evidence type="ECO:0000259" key="3">
    <source>
        <dbReference type="PROSITE" id="PS50887"/>
    </source>
</evidence>
<dbReference type="InterPro" id="IPR029016">
    <property type="entry name" value="GAF-like_dom_sf"/>
</dbReference>
<sequence>MKCPPTLPTEEARLQALADHGLEDEQALPSLDPVVRIAARMFGMPVSAVNMIGSDHVFFAASTGVGQVDMGRDVSFCAHAIAQDGVMVVPDTWQDERFHDNPLVTGPSNVRFYAGVPLRSPEGHPMGALCVLDDRPHDDFGEEDQERLRELARMASDRLELHRIETSSERTRPSFDEYAGNSTTPVVWFDEMRRIVAINTAAAALHGYHPAECVGQPLELLLAEEEHATLREGIARAVEAASMQDLKIPTEVCGRRKDYTHFLLGISLFIWRHNGRLRFEAVLKDLTTQRREEDELRRQASSDPLTGLANRSCFYRRVQDALLSPSPQPAAAVLMLDLDGFKDVNDTLGHAVGDGILQEVARRLARLAGHALFEAHRSRGPIAARLGGDEFALLLPGVDDVEAANQLAQRAIGAIHQPIAIAGHEVRVGASCGVSVAPLQAHEALELVGNADLALSQAKAEGRGRSHVFVPALRMAAVARRLYGMELDRAVDNGELVLYYQPQVLLEDGSLSGAEALIRWQHPQRGLLAPAAFLPALEGGPLAARVGSWILDEACAQAAYWRRHGAPGLRMGVNLFGAQFRVGDLATEVMDILARHGLPPDALELEVTENIVLDHDDVVPDMLRRLREQGVGIAFDDFGTGYASLSLLTTYPLTRIKIDRSFVQGMLESRREASVVRAILDMVRSFDLQATAEGVETEAQHERLRSEHCHDGQGFLFARPMPAQQFGETYGLGPLRRATG</sequence>
<evidence type="ECO:0000313" key="5">
    <source>
        <dbReference type="Proteomes" id="UP000575083"/>
    </source>
</evidence>
<dbReference type="PROSITE" id="PS50883">
    <property type="entry name" value="EAL"/>
    <property type="match status" value="1"/>
</dbReference>
<dbReference type="Pfam" id="PF01590">
    <property type="entry name" value="GAF"/>
    <property type="match status" value="1"/>
</dbReference>
<dbReference type="Pfam" id="PF00989">
    <property type="entry name" value="PAS"/>
    <property type="match status" value="1"/>
</dbReference>
<dbReference type="InterPro" id="IPR043128">
    <property type="entry name" value="Rev_trsase/Diguanyl_cyclase"/>
</dbReference>
<dbReference type="NCBIfam" id="TIGR00229">
    <property type="entry name" value="sensory_box"/>
    <property type="match status" value="1"/>
</dbReference>
<dbReference type="GO" id="GO:0006355">
    <property type="term" value="P:regulation of DNA-templated transcription"/>
    <property type="evidence" value="ECO:0007669"/>
    <property type="project" value="InterPro"/>
</dbReference>
<reference evidence="4 5" key="1">
    <citation type="submission" date="2020-08" db="EMBL/GenBank/DDBJ databases">
        <title>Functional genomics of gut bacteria from endangered species of beetles.</title>
        <authorList>
            <person name="Carlos-Shanley C."/>
        </authorList>
    </citation>
    <scope>NUCLEOTIDE SEQUENCE [LARGE SCALE GENOMIC DNA]</scope>
    <source>
        <strain evidence="4 5">S00198</strain>
    </source>
</reference>
<evidence type="ECO:0000259" key="1">
    <source>
        <dbReference type="PROSITE" id="PS50112"/>
    </source>
</evidence>
<dbReference type="Gene3D" id="3.30.70.270">
    <property type="match status" value="1"/>
</dbReference>
<dbReference type="SUPFAM" id="SSF55785">
    <property type="entry name" value="PYP-like sensor domain (PAS domain)"/>
    <property type="match status" value="1"/>
</dbReference>
<evidence type="ECO:0000259" key="2">
    <source>
        <dbReference type="PROSITE" id="PS50883"/>
    </source>
</evidence>
<dbReference type="InterPro" id="IPR001633">
    <property type="entry name" value="EAL_dom"/>
</dbReference>
<dbReference type="InterPro" id="IPR000160">
    <property type="entry name" value="GGDEF_dom"/>
</dbReference>
<dbReference type="InterPro" id="IPR013767">
    <property type="entry name" value="PAS_fold"/>
</dbReference>
<comment type="caution">
    <text evidence="4">The sequence shown here is derived from an EMBL/GenBank/DDBJ whole genome shotgun (WGS) entry which is preliminary data.</text>
</comment>
<dbReference type="CDD" id="cd01949">
    <property type="entry name" value="GGDEF"/>
    <property type="match status" value="1"/>
</dbReference>
<keyword evidence="5" id="KW-1185">Reference proteome</keyword>
<dbReference type="Pfam" id="PF00563">
    <property type="entry name" value="EAL"/>
    <property type="match status" value="1"/>
</dbReference>
<evidence type="ECO:0000313" key="4">
    <source>
        <dbReference type="EMBL" id="MBB6558922.1"/>
    </source>
</evidence>
<dbReference type="CDD" id="cd00130">
    <property type="entry name" value="PAS"/>
    <property type="match status" value="1"/>
</dbReference>
<dbReference type="RefSeq" id="WP_184856330.1">
    <property type="nucleotide sequence ID" value="NZ_JACHLK010000002.1"/>
</dbReference>
<dbReference type="CDD" id="cd01948">
    <property type="entry name" value="EAL"/>
    <property type="match status" value="1"/>
</dbReference>
<proteinExistence type="predicted"/>
<accession>A0A7X0PCA2</accession>
<dbReference type="InterPro" id="IPR000014">
    <property type="entry name" value="PAS"/>
</dbReference>
<gene>
    <name evidence="4" type="ORF">HNP48_001586</name>
</gene>
<dbReference type="SUPFAM" id="SSF55781">
    <property type="entry name" value="GAF domain-like"/>
    <property type="match status" value="1"/>
</dbReference>
<dbReference type="SMART" id="SM00267">
    <property type="entry name" value="GGDEF"/>
    <property type="match status" value="1"/>
</dbReference>
<organism evidence="4 5">
    <name type="scientific">Acidovorax soli</name>
    <dbReference type="NCBI Taxonomy" id="592050"/>
    <lineage>
        <taxon>Bacteria</taxon>
        <taxon>Pseudomonadati</taxon>
        <taxon>Pseudomonadota</taxon>
        <taxon>Betaproteobacteria</taxon>
        <taxon>Burkholderiales</taxon>
        <taxon>Comamonadaceae</taxon>
        <taxon>Acidovorax</taxon>
    </lineage>
</organism>
<dbReference type="SUPFAM" id="SSF141868">
    <property type="entry name" value="EAL domain-like"/>
    <property type="match status" value="1"/>
</dbReference>
<dbReference type="PANTHER" id="PTHR44757:SF2">
    <property type="entry name" value="BIOFILM ARCHITECTURE MAINTENANCE PROTEIN MBAA"/>
    <property type="match status" value="1"/>
</dbReference>
<dbReference type="InterPro" id="IPR003018">
    <property type="entry name" value="GAF"/>
</dbReference>
<protein>
    <submittedName>
        <fullName evidence="4">Diguanylate cyclase (GGDEF)-like protein/PAS domain S-box-containing protein</fullName>
    </submittedName>
</protein>
<dbReference type="Pfam" id="PF00990">
    <property type="entry name" value="GGDEF"/>
    <property type="match status" value="1"/>
</dbReference>
<dbReference type="PANTHER" id="PTHR44757">
    <property type="entry name" value="DIGUANYLATE CYCLASE DGCP"/>
    <property type="match status" value="1"/>
</dbReference>
<name>A0A7X0PCA2_9BURK</name>
<dbReference type="Gene3D" id="3.30.450.20">
    <property type="entry name" value="PAS domain"/>
    <property type="match status" value="1"/>
</dbReference>
<dbReference type="PROSITE" id="PS50112">
    <property type="entry name" value="PAS"/>
    <property type="match status" value="1"/>
</dbReference>
<dbReference type="Gene3D" id="3.20.20.450">
    <property type="entry name" value="EAL domain"/>
    <property type="match status" value="1"/>
</dbReference>
<dbReference type="EMBL" id="JACHLK010000002">
    <property type="protein sequence ID" value="MBB6558922.1"/>
    <property type="molecule type" value="Genomic_DNA"/>
</dbReference>
<dbReference type="InterPro" id="IPR035965">
    <property type="entry name" value="PAS-like_dom_sf"/>
</dbReference>
<feature type="domain" description="GGDEF" evidence="3">
    <location>
        <begin position="329"/>
        <end position="471"/>
    </location>
</feature>
<dbReference type="InterPro" id="IPR035919">
    <property type="entry name" value="EAL_sf"/>
</dbReference>
<dbReference type="NCBIfam" id="TIGR00254">
    <property type="entry name" value="GGDEF"/>
    <property type="match status" value="1"/>
</dbReference>